<organism evidence="1 2">
    <name type="scientific">Leptospira interrogans serovar Zanoni str. LT2156</name>
    <dbReference type="NCBI Taxonomy" id="1001601"/>
    <lineage>
        <taxon>Bacteria</taxon>
        <taxon>Pseudomonadati</taxon>
        <taxon>Spirochaetota</taxon>
        <taxon>Spirochaetia</taxon>
        <taxon>Leptospirales</taxon>
        <taxon>Leptospiraceae</taxon>
        <taxon>Leptospira</taxon>
    </lineage>
</organism>
<comment type="caution">
    <text evidence="1">The sequence shown here is derived from an EMBL/GenBank/DDBJ whole genome shotgun (WGS) entry which is preliminary data.</text>
</comment>
<dbReference type="SUPFAM" id="SSF52058">
    <property type="entry name" value="L domain-like"/>
    <property type="match status" value="1"/>
</dbReference>
<accession>M6HW42</accession>
<reference evidence="1 2" key="1">
    <citation type="submission" date="2013-01" db="EMBL/GenBank/DDBJ databases">
        <authorList>
            <person name="Harkins D.M."/>
            <person name="Durkin A.S."/>
            <person name="Brinkac L.M."/>
            <person name="Haft D.H."/>
            <person name="Selengut J.D."/>
            <person name="Sanka R."/>
            <person name="DePew J."/>
            <person name="Purushe J."/>
            <person name="Tulsiani S.M."/>
            <person name="Graham G.C."/>
            <person name="Burns M.-A."/>
            <person name="Dohnt M.F."/>
            <person name="Smythe L.D."/>
            <person name="McKay D.B."/>
            <person name="Craig S.B."/>
            <person name="Vinetz J.M."/>
            <person name="Sutton G.G."/>
            <person name="Nierman W.C."/>
            <person name="Fouts D.E."/>
        </authorList>
    </citation>
    <scope>NUCLEOTIDE SEQUENCE [LARGE SCALE GENOMIC DNA]</scope>
    <source>
        <strain evidence="1 2">LT2156</strain>
    </source>
</reference>
<evidence type="ECO:0000313" key="2">
    <source>
        <dbReference type="Proteomes" id="UP000012089"/>
    </source>
</evidence>
<dbReference type="Proteomes" id="UP000012089">
    <property type="component" value="Unassembled WGS sequence"/>
</dbReference>
<name>M6HW42_LEPIR</name>
<evidence type="ECO:0000313" key="1">
    <source>
        <dbReference type="EMBL" id="EMM95096.1"/>
    </source>
</evidence>
<dbReference type="Gene3D" id="3.80.10.10">
    <property type="entry name" value="Ribonuclease Inhibitor"/>
    <property type="match status" value="1"/>
</dbReference>
<sequence>MHLINDESYCIENTTTKEELLSLANNLKITHIEIKSDKINSSIFELLNDQVLVRRPEIHFWILAGTRQCDLSFLSKLSDLKNLHIRCVEVKNQETISNLSKLKFLEVDIFGMDSFDFLSYLSNQIVTLFLGSTNSKKPNLRFLETFRNLRDLQIDGHNKNIEVISKLLEIQNLTLRSITSLDISFLSFLEELKNLNIKLSGISDLSAISGMKRIQYLELWQIRKLEDIGVISSLQGLREFFLQSLPNVSKIPSLEKSENLKTIRLENMKGLKDFKFLSDAPALEKFIFVDANSQDPKDLLPLFKNKSLKEARVGFGSDKKNKVFRDYLNQYNLIECW</sequence>
<proteinExistence type="predicted"/>
<evidence type="ECO:0008006" key="3">
    <source>
        <dbReference type="Google" id="ProtNLM"/>
    </source>
</evidence>
<dbReference type="AlphaFoldDB" id="M6HW42"/>
<dbReference type="InterPro" id="IPR032675">
    <property type="entry name" value="LRR_dom_sf"/>
</dbReference>
<gene>
    <name evidence="1" type="ORF">LEP1GSC158_2088</name>
</gene>
<protein>
    <recommendedName>
        <fullName evidence="3">Leucine rich repeat protein</fullName>
    </recommendedName>
</protein>
<dbReference type="EMBL" id="AFMF02000033">
    <property type="protein sequence ID" value="EMM95096.1"/>
    <property type="molecule type" value="Genomic_DNA"/>
</dbReference>